<dbReference type="Gene3D" id="3.40.190.80">
    <property type="match status" value="1"/>
</dbReference>
<feature type="binding site" evidence="17">
    <location>
        <position position="255"/>
    </location>
    <ligand>
        <name>Mg(2+)</name>
        <dbReference type="ChEBI" id="CHEBI:18420"/>
        <label>1</label>
        <note>catalytic</note>
    </ligand>
</feature>
<keyword evidence="11 19" id="KW-1133">Transmembrane helix</keyword>
<evidence type="ECO:0000256" key="12">
    <source>
        <dbReference type="ARBA" id="ARBA00023136"/>
    </source>
</evidence>
<dbReference type="CDD" id="cd01640">
    <property type="entry name" value="IPPase"/>
    <property type="match status" value="1"/>
</dbReference>
<sequence length="438" mass="47790">MKKDRKWCHDVPARAVLAALRRYGKKKKRKVGPRKARRKKDRKWRHDVPARAVLAALRRYGFALRGKKKKPKAKRPALAWAWPAMAPMGIRLSPLGVAVFCLLGLGVLYHLYSGFLAGRFAAFLLGGPPAPAAGGGGGGLVDLRELLAASVAAAVRGGLEVRRVREGNQLHARAKGKTREGAEEQLTSGDLLSNRQMYFLLKAAFPGVQINTEEGVDEKDPEPVSWDRAIPEEIARQVQPKLVQAESVTVWIDPLDATQEYTENLVQYVTTMVCAAVDGKPVIGVIHKPFSEYTAWAMVSGGSNIQPRPSYNEQTPTIIVSRSHEGAVKEVAWQSFGNKTAIINAGGAGYKVLSLLDVPEAHQERADIYIHVTYIKKWDICAGNAVLKALGGHMTTLAGEEITYTGSDANEDGLIASVQMNHQTLVEKLPGLAKNSRN</sequence>
<evidence type="ECO:0000256" key="14">
    <source>
        <dbReference type="ARBA" id="ARBA00042166"/>
    </source>
</evidence>
<dbReference type="GO" id="GO:0052834">
    <property type="term" value="F:inositol monophosphate phosphatase activity"/>
    <property type="evidence" value="ECO:0007669"/>
    <property type="project" value="UniProtKB-EC"/>
</dbReference>
<dbReference type="GO" id="GO:0046872">
    <property type="term" value="F:metal ion binding"/>
    <property type="evidence" value="ECO:0007669"/>
    <property type="project" value="UniProtKB-KW"/>
</dbReference>
<evidence type="ECO:0000256" key="11">
    <source>
        <dbReference type="ARBA" id="ARBA00022989"/>
    </source>
</evidence>
<dbReference type="EC" id="3.1.3.25" evidence="6"/>
<feature type="binding site" evidence="17">
    <location>
        <position position="379"/>
    </location>
    <ligand>
        <name>Mg(2+)</name>
        <dbReference type="ChEBI" id="CHEBI:18420"/>
        <label>1</label>
        <note>catalytic</note>
    </ligand>
</feature>
<evidence type="ECO:0000313" key="21">
    <source>
        <dbReference type="Proteomes" id="UP001474421"/>
    </source>
</evidence>
<evidence type="ECO:0000256" key="18">
    <source>
        <dbReference type="SAM" id="MobiDB-lite"/>
    </source>
</evidence>
<dbReference type="PANTHER" id="PTHR43028">
    <property type="entry name" value="3'(2'),5'-BISPHOSPHATE NUCLEOTIDASE 1"/>
    <property type="match status" value="1"/>
</dbReference>
<gene>
    <name evidence="20" type="ORF">NXF25_019341</name>
</gene>
<protein>
    <recommendedName>
        <fullName evidence="6">inositol-phosphate phosphatase</fullName>
        <ecNumber evidence="6">3.1.3.25</ecNumber>
    </recommendedName>
    <alternativeName>
        <fullName evidence="16">3'(2'), 5'-bisphosphate nucleotidase 2</fullName>
    </alternativeName>
    <alternativeName>
        <fullName evidence="14">Inositol monophosphatase domain-containing protein 1</fullName>
    </alternativeName>
    <alternativeName>
        <fullName evidence="15">Inositol-1(or 4)-monophosphatase 3</fullName>
    </alternativeName>
    <alternativeName>
        <fullName evidence="13">Myo-inositol monophosphatase A3</fullName>
    </alternativeName>
</protein>
<dbReference type="PANTHER" id="PTHR43028:SF4">
    <property type="entry name" value="INOSITOL MONOPHOSPHATASE 3"/>
    <property type="match status" value="1"/>
</dbReference>
<dbReference type="SUPFAM" id="SSF56655">
    <property type="entry name" value="Carbohydrate phosphatase"/>
    <property type="match status" value="1"/>
</dbReference>
<evidence type="ECO:0000256" key="4">
    <source>
        <dbReference type="ARBA" id="ARBA00005152"/>
    </source>
</evidence>
<dbReference type="Pfam" id="PF00459">
    <property type="entry name" value="Inositol_P"/>
    <property type="match status" value="1"/>
</dbReference>
<dbReference type="InterPro" id="IPR000760">
    <property type="entry name" value="Inositol_monophosphatase-like"/>
</dbReference>
<feature type="compositionally biased region" description="Basic residues" evidence="18">
    <location>
        <begin position="24"/>
        <end position="43"/>
    </location>
</feature>
<dbReference type="EMBL" id="JAOTOJ010000008">
    <property type="protein sequence ID" value="KAK9395980.1"/>
    <property type="molecule type" value="Genomic_DNA"/>
</dbReference>
<dbReference type="GO" id="GO:0005794">
    <property type="term" value="C:Golgi apparatus"/>
    <property type="evidence" value="ECO:0007669"/>
    <property type="project" value="UniProtKB-ARBA"/>
</dbReference>
<dbReference type="PROSITE" id="PS00630">
    <property type="entry name" value="IMP_2"/>
    <property type="match status" value="1"/>
</dbReference>
<dbReference type="GO" id="GO:0008254">
    <property type="term" value="F:3'-nucleotidase activity"/>
    <property type="evidence" value="ECO:0007669"/>
    <property type="project" value="TreeGrafter"/>
</dbReference>
<keyword evidence="7 19" id="KW-0812">Transmembrane</keyword>
<organism evidence="20 21">
    <name type="scientific">Crotalus adamanteus</name>
    <name type="common">Eastern diamondback rattlesnake</name>
    <dbReference type="NCBI Taxonomy" id="8729"/>
    <lineage>
        <taxon>Eukaryota</taxon>
        <taxon>Metazoa</taxon>
        <taxon>Chordata</taxon>
        <taxon>Craniata</taxon>
        <taxon>Vertebrata</taxon>
        <taxon>Euteleostomi</taxon>
        <taxon>Lepidosauria</taxon>
        <taxon>Squamata</taxon>
        <taxon>Bifurcata</taxon>
        <taxon>Unidentata</taxon>
        <taxon>Episquamata</taxon>
        <taxon>Toxicofera</taxon>
        <taxon>Serpentes</taxon>
        <taxon>Colubroidea</taxon>
        <taxon>Viperidae</taxon>
        <taxon>Crotalinae</taxon>
        <taxon>Crotalus</taxon>
    </lineage>
</organism>
<comment type="subcellular location">
    <subcellularLocation>
        <location evidence="3">Membrane</location>
        <topology evidence="3">Single-pass membrane protein</topology>
    </subcellularLocation>
</comment>
<comment type="caution">
    <text evidence="20">The sequence shown here is derived from an EMBL/GenBank/DDBJ whole genome shotgun (WGS) entry which is preliminary data.</text>
</comment>
<dbReference type="AlphaFoldDB" id="A0AAW1B279"/>
<comment type="catalytic activity">
    <reaction evidence="1">
        <text>a myo-inositol phosphate + H2O = myo-inositol + phosphate</text>
        <dbReference type="Rhea" id="RHEA:24056"/>
        <dbReference type="ChEBI" id="CHEBI:15377"/>
        <dbReference type="ChEBI" id="CHEBI:17268"/>
        <dbReference type="ChEBI" id="CHEBI:43474"/>
        <dbReference type="ChEBI" id="CHEBI:84139"/>
        <dbReference type="EC" id="3.1.3.25"/>
    </reaction>
</comment>
<name>A0AAW1B279_CROAD</name>
<dbReference type="Gene3D" id="3.30.540.10">
    <property type="entry name" value="Fructose-1,6-Bisphosphatase, subunit A, domain 1"/>
    <property type="match status" value="1"/>
</dbReference>
<evidence type="ECO:0000256" key="6">
    <source>
        <dbReference type="ARBA" id="ARBA00013106"/>
    </source>
</evidence>
<comment type="cofactor">
    <cofactor evidence="2 17">
        <name>Mg(2+)</name>
        <dbReference type="ChEBI" id="CHEBI:18420"/>
    </cofactor>
</comment>
<dbReference type="GO" id="GO:0046854">
    <property type="term" value="P:phosphatidylinositol phosphate biosynthetic process"/>
    <property type="evidence" value="ECO:0007669"/>
    <property type="project" value="InterPro"/>
</dbReference>
<evidence type="ECO:0000256" key="10">
    <source>
        <dbReference type="ARBA" id="ARBA00022842"/>
    </source>
</evidence>
<evidence type="ECO:0000256" key="8">
    <source>
        <dbReference type="ARBA" id="ARBA00022723"/>
    </source>
</evidence>
<dbReference type="FunFam" id="3.30.540.10:FF:000012">
    <property type="entry name" value="Blast:Putative inositol monophosphatase 3"/>
    <property type="match status" value="1"/>
</dbReference>
<keyword evidence="21" id="KW-1185">Reference proteome</keyword>
<evidence type="ECO:0000313" key="20">
    <source>
        <dbReference type="EMBL" id="KAK9395980.1"/>
    </source>
</evidence>
<dbReference type="FunFam" id="3.40.190.80:FF:000007">
    <property type="entry name" value="Blast:Putative inositol monophosphatase 3"/>
    <property type="match status" value="1"/>
</dbReference>
<feature type="binding site" evidence="17">
    <location>
        <position position="253"/>
    </location>
    <ligand>
        <name>Mg(2+)</name>
        <dbReference type="ChEBI" id="CHEBI:18420"/>
        <label>1</label>
        <note>catalytic</note>
    </ligand>
</feature>
<dbReference type="Proteomes" id="UP001474421">
    <property type="component" value="Unassembled WGS sequence"/>
</dbReference>
<dbReference type="InterPro" id="IPR050725">
    <property type="entry name" value="CysQ/Inositol_MonoPase"/>
</dbReference>
<comment type="pathway">
    <text evidence="4">Polyol metabolism; myo-inositol biosynthesis; myo-inositol from D-glucose 6-phosphate: step 2/2.</text>
</comment>
<evidence type="ECO:0000256" key="1">
    <source>
        <dbReference type="ARBA" id="ARBA00001033"/>
    </source>
</evidence>
<evidence type="ECO:0000256" key="19">
    <source>
        <dbReference type="SAM" id="Phobius"/>
    </source>
</evidence>
<feature type="binding site" evidence="17">
    <location>
        <position position="213"/>
    </location>
    <ligand>
        <name>Mg(2+)</name>
        <dbReference type="ChEBI" id="CHEBI:18420"/>
        <label>1</label>
        <note>catalytic</note>
    </ligand>
</feature>
<keyword evidence="12 19" id="KW-0472">Membrane</keyword>
<dbReference type="GO" id="GO:0016020">
    <property type="term" value="C:membrane"/>
    <property type="evidence" value="ECO:0007669"/>
    <property type="project" value="UniProtKB-SubCell"/>
</dbReference>
<comment type="similarity">
    <text evidence="5">Belongs to the inositol monophosphatase superfamily.</text>
</comment>
<evidence type="ECO:0000256" key="7">
    <source>
        <dbReference type="ARBA" id="ARBA00022692"/>
    </source>
</evidence>
<evidence type="ECO:0000256" key="16">
    <source>
        <dbReference type="ARBA" id="ARBA00043030"/>
    </source>
</evidence>
<feature type="region of interest" description="Disordered" evidence="18">
    <location>
        <begin position="24"/>
        <end position="44"/>
    </location>
</feature>
<keyword evidence="8 17" id="KW-0479">Metal-binding</keyword>
<evidence type="ECO:0000256" key="13">
    <source>
        <dbReference type="ARBA" id="ARBA00042119"/>
    </source>
</evidence>
<feature type="transmembrane region" description="Helical" evidence="19">
    <location>
        <begin position="92"/>
        <end position="112"/>
    </location>
</feature>
<evidence type="ECO:0000256" key="15">
    <source>
        <dbReference type="ARBA" id="ARBA00042949"/>
    </source>
</evidence>
<keyword evidence="10 17" id="KW-0460">Magnesium</keyword>
<evidence type="ECO:0000256" key="2">
    <source>
        <dbReference type="ARBA" id="ARBA00001946"/>
    </source>
</evidence>
<reference evidence="20 21" key="1">
    <citation type="journal article" date="2024" name="Proc. Natl. Acad. Sci. U.S.A.">
        <title>The genetic regulatory architecture and epigenomic basis for age-related changes in rattlesnake venom.</title>
        <authorList>
            <person name="Hogan M.P."/>
            <person name="Holding M.L."/>
            <person name="Nystrom G.S."/>
            <person name="Colston T.J."/>
            <person name="Bartlett D.A."/>
            <person name="Mason A.J."/>
            <person name="Ellsworth S.A."/>
            <person name="Rautsaw R.M."/>
            <person name="Lawrence K.C."/>
            <person name="Strickland J.L."/>
            <person name="He B."/>
            <person name="Fraser P."/>
            <person name="Margres M.J."/>
            <person name="Gilbert D.M."/>
            <person name="Gibbs H.L."/>
            <person name="Parkinson C.L."/>
            <person name="Rokyta D.R."/>
        </authorList>
    </citation>
    <scope>NUCLEOTIDE SEQUENCE [LARGE SCALE GENOMIC DNA]</scope>
    <source>
        <strain evidence="20">DRR0105</strain>
    </source>
</reference>
<evidence type="ECO:0000256" key="3">
    <source>
        <dbReference type="ARBA" id="ARBA00004167"/>
    </source>
</evidence>
<proteinExistence type="inferred from homology"/>
<evidence type="ECO:0000256" key="9">
    <source>
        <dbReference type="ARBA" id="ARBA00022801"/>
    </source>
</evidence>
<keyword evidence="9" id="KW-0378">Hydrolase</keyword>
<accession>A0AAW1B279</accession>
<dbReference type="InterPro" id="IPR020550">
    <property type="entry name" value="Inositol_monophosphatase_CS"/>
</dbReference>
<evidence type="ECO:0000256" key="17">
    <source>
        <dbReference type="PIRSR" id="PIRSR600760-2"/>
    </source>
</evidence>
<feature type="binding site" evidence="17">
    <location>
        <position position="256"/>
    </location>
    <ligand>
        <name>Mg(2+)</name>
        <dbReference type="ChEBI" id="CHEBI:18420"/>
        <label>1</label>
        <note>catalytic</note>
    </ligand>
</feature>
<evidence type="ECO:0000256" key="5">
    <source>
        <dbReference type="ARBA" id="ARBA00009759"/>
    </source>
</evidence>